<accession>A0A835QPT5</accession>
<gene>
    <name evidence="10" type="ORF">HPP92_013335</name>
</gene>
<dbReference type="PROSITE" id="PS00503">
    <property type="entry name" value="PECTINESTERASE_2"/>
    <property type="match status" value="1"/>
</dbReference>
<dbReference type="UniPathway" id="UPA00545">
    <property type="reaction ID" value="UER00823"/>
</dbReference>
<dbReference type="EMBL" id="JADCNL010000006">
    <property type="protein sequence ID" value="KAG0476494.1"/>
    <property type="molecule type" value="Genomic_DNA"/>
</dbReference>
<dbReference type="Gene3D" id="2.160.20.10">
    <property type="entry name" value="Single-stranded right-handed beta-helix, Pectin lyase-like"/>
    <property type="match status" value="1"/>
</dbReference>
<keyword evidence="8" id="KW-0732">Signal</keyword>
<dbReference type="GO" id="GO:0045490">
    <property type="term" value="P:pectin catabolic process"/>
    <property type="evidence" value="ECO:0007669"/>
    <property type="project" value="UniProtKB-UniRule"/>
</dbReference>
<dbReference type="Proteomes" id="UP000636800">
    <property type="component" value="Chromosome 6"/>
</dbReference>
<keyword evidence="4" id="KW-0964">Secreted</keyword>
<comment type="pathway">
    <text evidence="2 8">Glycan metabolism; pectin degradation; 2-dehydro-3-deoxy-D-gluconate from pectin: step 1/5.</text>
</comment>
<evidence type="ECO:0000256" key="6">
    <source>
        <dbReference type="ARBA" id="ARBA00023085"/>
    </source>
</evidence>
<keyword evidence="4" id="KW-0134">Cell wall</keyword>
<evidence type="ECO:0000259" key="9">
    <source>
        <dbReference type="Pfam" id="PF01095"/>
    </source>
</evidence>
<organism evidence="10 11">
    <name type="scientific">Vanilla planifolia</name>
    <name type="common">Vanilla</name>
    <dbReference type="NCBI Taxonomy" id="51239"/>
    <lineage>
        <taxon>Eukaryota</taxon>
        <taxon>Viridiplantae</taxon>
        <taxon>Streptophyta</taxon>
        <taxon>Embryophyta</taxon>
        <taxon>Tracheophyta</taxon>
        <taxon>Spermatophyta</taxon>
        <taxon>Magnoliopsida</taxon>
        <taxon>Liliopsida</taxon>
        <taxon>Asparagales</taxon>
        <taxon>Orchidaceae</taxon>
        <taxon>Vanilloideae</taxon>
        <taxon>Vanilleae</taxon>
        <taxon>Vanilla</taxon>
    </lineage>
</organism>
<proteinExistence type="predicted"/>
<dbReference type="InterPro" id="IPR000070">
    <property type="entry name" value="Pectinesterase_cat"/>
</dbReference>
<dbReference type="PANTHER" id="PTHR31707">
    <property type="entry name" value="PECTINESTERASE"/>
    <property type="match status" value="1"/>
</dbReference>
<feature type="active site" evidence="7">
    <location>
        <position position="174"/>
    </location>
</feature>
<reference evidence="10 11" key="1">
    <citation type="journal article" date="2020" name="Nat. Food">
        <title>A phased Vanilla planifolia genome enables genetic improvement of flavour and production.</title>
        <authorList>
            <person name="Hasing T."/>
            <person name="Tang H."/>
            <person name="Brym M."/>
            <person name="Khazi F."/>
            <person name="Huang T."/>
            <person name="Chambers A.H."/>
        </authorList>
    </citation>
    <scope>NUCLEOTIDE SEQUENCE [LARGE SCALE GENOMIC DNA]</scope>
    <source>
        <tissue evidence="10">Leaf</tissue>
    </source>
</reference>
<protein>
    <recommendedName>
        <fullName evidence="3 8">Pectinesterase</fullName>
        <ecNumber evidence="3 8">3.1.1.11</ecNumber>
    </recommendedName>
</protein>
<sequence>MATRLLSFFFFLLVAPSWCTYAALLLSVASDGSGNFTTIREAIEFAPSGSSSRTTIMLKAGIYYENLVVPRDKENLTLLGEGSSVTVITGNRSHAGGWSMHDTATVYVEAAGFAAHNLTFQNTAGPSGGQAVALHVEGDRSVFYRCVINGYQDTLYAHNGHQFYRDCVILGTVDFIFGDAAAVFQNCTIFPRGNHGGAITAHSRSDNVENTAFSFHRCSVTGLSDGGEGVRQGSFYLGRPWKPYARVVFLRTYMDDVINKEGWVPWDGPGTEMPRTVYYWEFENTGPGADVLGRLKVEGVRQIGEDEASRFTVGPLIAGDLWIPATGVPFNSQL</sequence>
<evidence type="ECO:0000256" key="5">
    <source>
        <dbReference type="ARBA" id="ARBA00022801"/>
    </source>
</evidence>
<dbReference type="GO" id="GO:0030599">
    <property type="term" value="F:pectinesterase activity"/>
    <property type="evidence" value="ECO:0007669"/>
    <property type="project" value="UniProtKB-UniRule"/>
</dbReference>
<comment type="subcellular location">
    <subcellularLocation>
        <location evidence="1">Secreted</location>
        <location evidence="1">Cell wall</location>
    </subcellularLocation>
</comment>
<evidence type="ECO:0000256" key="3">
    <source>
        <dbReference type="ARBA" id="ARBA00013229"/>
    </source>
</evidence>
<comment type="catalytic activity">
    <reaction evidence="8">
        <text>[(1-&gt;4)-alpha-D-galacturonosyl methyl ester](n) + n H2O = [(1-&gt;4)-alpha-D-galacturonosyl](n) + n methanol + n H(+)</text>
        <dbReference type="Rhea" id="RHEA:22380"/>
        <dbReference type="Rhea" id="RHEA-COMP:14570"/>
        <dbReference type="Rhea" id="RHEA-COMP:14573"/>
        <dbReference type="ChEBI" id="CHEBI:15377"/>
        <dbReference type="ChEBI" id="CHEBI:15378"/>
        <dbReference type="ChEBI" id="CHEBI:17790"/>
        <dbReference type="ChEBI" id="CHEBI:140522"/>
        <dbReference type="ChEBI" id="CHEBI:140523"/>
        <dbReference type="EC" id="3.1.1.11"/>
    </reaction>
</comment>
<feature type="domain" description="Pectinesterase catalytic" evidence="9">
    <location>
        <begin position="27"/>
        <end position="320"/>
    </location>
</feature>
<dbReference type="SUPFAM" id="SSF51126">
    <property type="entry name" value="Pectin lyase-like"/>
    <property type="match status" value="1"/>
</dbReference>
<evidence type="ECO:0000256" key="2">
    <source>
        <dbReference type="ARBA" id="ARBA00005184"/>
    </source>
</evidence>
<dbReference type="AlphaFoldDB" id="A0A835QPT5"/>
<evidence type="ECO:0000256" key="1">
    <source>
        <dbReference type="ARBA" id="ARBA00004191"/>
    </source>
</evidence>
<feature type="signal peptide" evidence="8">
    <location>
        <begin position="1"/>
        <end position="22"/>
    </location>
</feature>
<dbReference type="Pfam" id="PF01095">
    <property type="entry name" value="Pectinesterase"/>
    <property type="match status" value="1"/>
</dbReference>
<dbReference type="OrthoDB" id="1487323at2759"/>
<keyword evidence="6 8" id="KW-0063">Aspartyl esterase</keyword>
<evidence type="ECO:0000256" key="4">
    <source>
        <dbReference type="ARBA" id="ARBA00022512"/>
    </source>
</evidence>
<dbReference type="InterPro" id="IPR012334">
    <property type="entry name" value="Pectin_lyas_fold"/>
</dbReference>
<evidence type="ECO:0000313" key="11">
    <source>
        <dbReference type="Proteomes" id="UP000636800"/>
    </source>
</evidence>
<dbReference type="FunFam" id="2.160.20.10:FF:000029">
    <property type="entry name" value="Pectinesterase 4"/>
    <property type="match status" value="1"/>
</dbReference>
<dbReference type="InterPro" id="IPR011050">
    <property type="entry name" value="Pectin_lyase_fold/virulence"/>
</dbReference>
<dbReference type="EC" id="3.1.1.11" evidence="3 8"/>
<keyword evidence="11" id="KW-1185">Reference proteome</keyword>
<comment type="caution">
    <text evidence="10">The sequence shown here is derived from an EMBL/GenBank/DDBJ whole genome shotgun (WGS) entry which is preliminary data.</text>
</comment>
<evidence type="ECO:0000256" key="7">
    <source>
        <dbReference type="PROSITE-ProRule" id="PRU10040"/>
    </source>
</evidence>
<name>A0A835QPT5_VANPL</name>
<evidence type="ECO:0000313" key="10">
    <source>
        <dbReference type="EMBL" id="KAG0476494.1"/>
    </source>
</evidence>
<keyword evidence="5 8" id="KW-0378">Hydrolase</keyword>
<feature type="chain" id="PRO_5033101293" description="Pectinesterase" evidence="8">
    <location>
        <begin position="23"/>
        <end position="334"/>
    </location>
</feature>
<dbReference type="GO" id="GO:0042545">
    <property type="term" value="P:cell wall modification"/>
    <property type="evidence" value="ECO:0007669"/>
    <property type="project" value="UniProtKB-UniRule"/>
</dbReference>
<dbReference type="InterPro" id="IPR033131">
    <property type="entry name" value="Pectinesterase_Asp_AS"/>
</dbReference>
<evidence type="ECO:0000256" key="8">
    <source>
        <dbReference type="RuleBase" id="RU000589"/>
    </source>
</evidence>